<organism evidence="7 8">
    <name type="scientific">Rhynchophorus ferrugineus</name>
    <name type="common">Red palm weevil</name>
    <name type="synonym">Curculio ferrugineus</name>
    <dbReference type="NCBI Taxonomy" id="354439"/>
    <lineage>
        <taxon>Eukaryota</taxon>
        <taxon>Metazoa</taxon>
        <taxon>Ecdysozoa</taxon>
        <taxon>Arthropoda</taxon>
        <taxon>Hexapoda</taxon>
        <taxon>Insecta</taxon>
        <taxon>Pterygota</taxon>
        <taxon>Neoptera</taxon>
        <taxon>Endopterygota</taxon>
        <taxon>Coleoptera</taxon>
        <taxon>Polyphaga</taxon>
        <taxon>Cucujiformia</taxon>
        <taxon>Curculionidae</taxon>
        <taxon>Dryophthorinae</taxon>
        <taxon>Rhynchophorus</taxon>
    </lineage>
</organism>
<protein>
    <recommendedName>
        <fullName evidence="6">Lipase domain-containing protein</fullName>
    </recommendedName>
</protein>
<reference evidence="7" key="1">
    <citation type="submission" date="2020-08" db="EMBL/GenBank/DDBJ databases">
        <title>Genome sequencing and assembly of the red palm weevil Rhynchophorus ferrugineus.</title>
        <authorList>
            <person name="Dias G.B."/>
            <person name="Bergman C.M."/>
            <person name="Manee M."/>
        </authorList>
    </citation>
    <scope>NUCLEOTIDE SEQUENCE</scope>
    <source>
        <strain evidence="7">AA-2017</strain>
        <tissue evidence="7">Whole larva</tissue>
    </source>
</reference>
<evidence type="ECO:0000256" key="5">
    <source>
        <dbReference type="SAM" id="SignalP"/>
    </source>
</evidence>
<accession>A0A834M0B8</accession>
<dbReference type="GO" id="GO:0016298">
    <property type="term" value="F:lipase activity"/>
    <property type="evidence" value="ECO:0007669"/>
    <property type="project" value="InterPro"/>
</dbReference>
<evidence type="ECO:0000259" key="6">
    <source>
        <dbReference type="Pfam" id="PF00151"/>
    </source>
</evidence>
<dbReference type="SUPFAM" id="SSF53474">
    <property type="entry name" value="alpha/beta-Hydrolases"/>
    <property type="match status" value="1"/>
</dbReference>
<dbReference type="InterPro" id="IPR033906">
    <property type="entry name" value="Lipase_N"/>
</dbReference>
<evidence type="ECO:0000256" key="1">
    <source>
        <dbReference type="ARBA" id="ARBA00004613"/>
    </source>
</evidence>
<dbReference type="GO" id="GO:0017171">
    <property type="term" value="F:serine hydrolase activity"/>
    <property type="evidence" value="ECO:0007669"/>
    <property type="project" value="TreeGrafter"/>
</dbReference>
<sequence length="330" mass="35907">MNICAVIGFFLLFALCKSDFQNIGLNRDSTKILLDVEPKALTRATAYDEGNIEFYIYTNTDITKLYYNESGLLSTISGFNASWKTVFVIHGWTNSHLSLITTMLISSLLQHGDVNVIAVDWSFYAGADYISAVAKVPYVGQTVASFIDGIIDSFGYSLDLVILMGHSLGAHVAGYAGKNLDGNIGVIIGLDPAGPLYLEITPASRLNATDAKYVQAIHTNAMVLGVNYNLADVDFWPNGGSIQPGCTGILYNGCSHNRSYYYMSESINNDNFYAVKCDSYLDFASGNCDTNTVLQMGSLVFDTSVTGVFYLNTNSESDYALGNVFSDIDD</sequence>
<evidence type="ECO:0000313" key="8">
    <source>
        <dbReference type="Proteomes" id="UP000625711"/>
    </source>
</evidence>
<dbReference type="GO" id="GO:0016042">
    <property type="term" value="P:lipid catabolic process"/>
    <property type="evidence" value="ECO:0007669"/>
    <property type="project" value="TreeGrafter"/>
</dbReference>
<dbReference type="InterPro" id="IPR000734">
    <property type="entry name" value="TAG_lipase"/>
</dbReference>
<dbReference type="PRINTS" id="PR00821">
    <property type="entry name" value="TAGLIPASE"/>
</dbReference>
<dbReference type="GO" id="GO:0005615">
    <property type="term" value="C:extracellular space"/>
    <property type="evidence" value="ECO:0007669"/>
    <property type="project" value="TreeGrafter"/>
</dbReference>
<evidence type="ECO:0000256" key="3">
    <source>
        <dbReference type="ARBA" id="ARBA00022525"/>
    </source>
</evidence>
<comment type="similarity">
    <text evidence="2 4">Belongs to the AB hydrolase superfamily. Lipase family.</text>
</comment>
<keyword evidence="5" id="KW-0732">Signal</keyword>
<dbReference type="AlphaFoldDB" id="A0A834M0B8"/>
<evidence type="ECO:0000256" key="4">
    <source>
        <dbReference type="RuleBase" id="RU004262"/>
    </source>
</evidence>
<feature type="domain" description="Lipase" evidence="6">
    <location>
        <begin position="43"/>
        <end position="319"/>
    </location>
</feature>
<dbReference type="PANTHER" id="PTHR11610:SF173">
    <property type="entry name" value="LIPASE DOMAIN-CONTAINING PROTEIN-RELATED"/>
    <property type="match status" value="1"/>
</dbReference>
<gene>
    <name evidence="7" type="ORF">GWI33_020600</name>
</gene>
<name>A0A834M0B8_RHYFE</name>
<evidence type="ECO:0000256" key="2">
    <source>
        <dbReference type="ARBA" id="ARBA00010701"/>
    </source>
</evidence>
<dbReference type="Pfam" id="PF00151">
    <property type="entry name" value="Lipase"/>
    <property type="match status" value="1"/>
</dbReference>
<comment type="subcellular location">
    <subcellularLocation>
        <location evidence="1">Secreted</location>
    </subcellularLocation>
</comment>
<keyword evidence="8" id="KW-1185">Reference proteome</keyword>
<feature type="signal peptide" evidence="5">
    <location>
        <begin position="1"/>
        <end position="18"/>
    </location>
</feature>
<dbReference type="PANTHER" id="PTHR11610">
    <property type="entry name" value="LIPASE"/>
    <property type="match status" value="1"/>
</dbReference>
<dbReference type="Proteomes" id="UP000625711">
    <property type="component" value="Unassembled WGS sequence"/>
</dbReference>
<keyword evidence="3" id="KW-0964">Secreted</keyword>
<dbReference type="EMBL" id="JAACXV010014575">
    <property type="protein sequence ID" value="KAF7266023.1"/>
    <property type="molecule type" value="Genomic_DNA"/>
</dbReference>
<dbReference type="InterPro" id="IPR013818">
    <property type="entry name" value="Lipase"/>
</dbReference>
<dbReference type="CDD" id="cd00707">
    <property type="entry name" value="Pancreat_lipase_like"/>
    <property type="match status" value="1"/>
</dbReference>
<comment type="caution">
    <text evidence="7">The sequence shown here is derived from an EMBL/GenBank/DDBJ whole genome shotgun (WGS) entry which is preliminary data.</text>
</comment>
<feature type="chain" id="PRO_5032999681" description="Lipase domain-containing protein" evidence="5">
    <location>
        <begin position="19"/>
        <end position="330"/>
    </location>
</feature>
<proteinExistence type="inferred from homology"/>
<dbReference type="InterPro" id="IPR029058">
    <property type="entry name" value="AB_hydrolase_fold"/>
</dbReference>
<evidence type="ECO:0000313" key="7">
    <source>
        <dbReference type="EMBL" id="KAF7266023.1"/>
    </source>
</evidence>
<dbReference type="OrthoDB" id="199913at2759"/>
<dbReference type="Gene3D" id="3.40.50.1820">
    <property type="entry name" value="alpha/beta hydrolase"/>
    <property type="match status" value="1"/>
</dbReference>